<feature type="domain" description="N-acetyltransferase" evidence="7">
    <location>
        <begin position="735"/>
        <end position="891"/>
    </location>
</feature>
<dbReference type="STRING" id="1760988.SAMN02949497_3154"/>
<sequence>MSQHYLQPLFAPQAIAVFGASDQTGTVGGRVYRNLVAGAYGGPIYPIQPGPATLGDRPCFPSLEALPARVDLAILAVPATAAPKLIHACGAAGVKAALILPEDHEDATSPALERPLQEAATRQGVRLLCPRGFGFMRPGLGLNATDSHNTAEPGSLALVSQSGAMCTAILDWACAHRIGFSAVVAVGGGPGVDFGDTLDYLALDPHTRSILVYLEGLRDARRFMSGLRAAARLKPVIAIKAGRYAEGSRAALSHTGALIGSDDVFDAALRRAGVVRAKSIEQMFAAAQLFATRHRLRGQRLAIVTNAGGPGVMATDRAVEQNIRLAEPGPATLAQLDADLPATWSRANPVDLSDAATPEHYAAAVTACLKDEQVDGVLVLLTPQATTQPTQAAAAVIQAAAHTSKPLLACWLGAAQVQEGRELFAHHKIPSFTNPESALEAFAFLAAFHDNQKLLLQAPGPLASQTPPDIVGARLIVEGALSERRSQLSDLETRALLRAFHIPMAPALTVHTPNEALAAAEYLGFPVALKILAPELVHKSDVDGVKLNVEGAGTVRPAYNDLLAAVRARRPGLQIEGVTVEKMYRDPKGRELLVGIVDDPVFGPVIAFGAGGTTVEVLRDRAVALPPLNEHLAETLIQATRTAKLLDAFRNLPPVDHAALVGVLLRLSELACELPEIKELDINPLMADDRGVLALDARIVVQPRPAGRHRYGHMAIHPYPLHWVEHLQLNDGTDIQIRPIRPEDAELERAFVRGLSPEARFFRFMNTIQDLSQDLLIRLTQLDYDRELALLATTVQDGRETALGVARYATNPDGRTAEFALVIADGWQQHGLGTRLMHSLIEAARDKGYVALEGEVLANNTKMLGLMKKLGFASRISPEDAGLMWVSKALLSGALNE</sequence>
<dbReference type="Gene3D" id="3.40.630.30">
    <property type="match status" value="1"/>
</dbReference>
<evidence type="ECO:0000256" key="4">
    <source>
        <dbReference type="ARBA" id="ARBA00060888"/>
    </source>
</evidence>
<dbReference type="Pfam" id="PF13380">
    <property type="entry name" value="CoA_binding_2"/>
    <property type="match status" value="1"/>
</dbReference>
<dbReference type="Proteomes" id="UP000192923">
    <property type="component" value="Unassembled WGS sequence"/>
</dbReference>
<dbReference type="PANTHER" id="PTHR43334:SF1">
    <property type="entry name" value="3-HYDROXYPROPIONATE--COA LIGASE [ADP-FORMING]"/>
    <property type="match status" value="1"/>
</dbReference>
<dbReference type="InterPro" id="IPR032875">
    <property type="entry name" value="Succ_CoA_lig_flav_dom"/>
</dbReference>
<dbReference type="InterPro" id="IPR013815">
    <property type="entry name" value="ATP_grasp_subdomain_1"/>
</dbReference>
<dbReference type="PROSITE" id="PS51186">
    <property type="entry name" value="GNAT"/>
    <property type="match status" value="1"/>
</dbReference>
<dbReference type="Gene3D" id="3.30.1490.20">
    <property type="entry name" value="ATP-grasp fold, A domain"/>
    <property type="match status" value="1"/>
</dbReference>
<evidence type="ECO:0000259" key="7">
    <source>
        <dbReference type="PROSITE" id="PS51186"/>
    </source>
</evidence>
<evidence type="ECO:0000313" key="9">
    <source>
        <dbReference type="Proteomes" id="UP000192923"/>
    </source>
</evidence>
<evidence type="ECO:0000256" key="2">
    <source>
        <dbReference type="ARBA" id="ARBA00022741"/>
    </source>
</evidence>
<dbReference type="Pfam" id="PF19045">
    <property type="entry name" value="Ligase_CoA_2"/>
    <property type="match status" value="1"/>
</dbReference>
<dbReference type="FunFam" id="3.30.1490.20:FF:000020">
    <property type="entry name" value="Protein lysine acetyltransferase"/>
    <property type="match status" value="1"/>
</dbReference>
<dbReference type="Pfam" id="PF13607">
    <property type="entry name" value="Succ_CoA_lig"/>
    <property type="match status" value="1"/>
</dbReference>
<dbReference type="RefSeq" id="WP_085216273.1">
    <property type="nucleotide sequence ID" value="NZ_FXAM01000001.1"/>
</dbReference>
<dbReference type="GO" id="GO:0046872">
    <property type="term" value="F:metal ion binding"/>
    <property type="evidence" value="ECO:0007669"/>
    <property type="project" value="InterPro"/>
</dbReference>
<dbReference type="GO" id="GO:0043758">
    <property type="term" value="F:acetate-CoA ligase (ADP-forming) activity"/>
    <property type="evidence" value="ECO:0007669"/>
    <property type="project" value="InterPro"/>
</dbReference>
<dbReference type="InterPro" id="IPR016102">
    <property type="entry name" value="Succinyl-CoA_synth-like"/>
</dbReference>
<evidence type="ECO:0000256" key="1">
    <source>
        <dbReference type="ARBA" id="ARBA00022598"/>
    </source>
</evidence>
<dbReference type="Gene3D" id="3.40.50.261">
    <property type="entry name" value="Succinyl-CoA synthetase domains"/>
    <property type="match status" value="2"/>
</dbReference>
<keyword evidence="9" id="KW-1185">Reference proteome</keyword>
<gene>
    <name evidence="8" type="ORF">SAMN02949497_3154</name>
</gene>
<dbReference type="SUPFAM" id="SSF56059">
    <property type="entry name" value="Glutathione synthetase ATP-binding domain-like"/>
    <property type="match status" value="1"/>
</dbReference>
<evidence type="ECO:0000256" key="3">
    <source>
        <dbReference type="ARBA" id="ARBA00022840"/>
    </source>
</evidence>
<accession>A0A1Y6CZZ8</accession>
<proteinExistence type="inferred from homology"/>
<keyword evidence="1" id="KW-0436">Ligase</keyword>
<dbReference type="SMART" id="SM00881">
    <property type="entry name" value="CoA_binding"/>
    <property type="match status" value="1"/>
</dbReference>
<evidence type="ECO:0000256" key="5">
    <source>
        <dbReference type="PROSITE-ProRule" id="PRU00409"/>
    </source>
</evidence>
<dbReference type="AlphaFoldDB" id="A0A1Y6CZZ8"/>
<dbReference type="Gene3D" id="3.30.470.20">
    <property type="entry name" value="ATP-grasp fold, B domain"/>
    <property type="match status" value="1"/>
</dbReference>
<dbReference type="InterPro" id="IPR036291">
    <property type="entry name" value="NAD(P)-bd_dom_sf"/>
</dbReference>
<dbReference type="InterPro" id="IPR011761">
    <property type="entry name" value="ATP-grasp"/>
</dbReference>
<dbReference type="SUPFAM" id="SSF55729">
    <property type="entry name" value="Acyl-CoA N-acyltransferases (Nat)"/>
    <property type="match status" value="1"/>
</dbReference>
<dbReference type="InterPro" id="IPR003781">
    <property type="entry name" value="CoA-bd"/>
</dbReference>
<feature type="domain" description="ATP-grasp" evidence="6">
    <location>
        <begin position="494"/>
        <end position="530"/>
    </location>
</feature>
<keyword evidence="8" id="KW-0808">Transferase</keyword>
<dbReference type="OrthoDB" id="9807426at2"/>
<dbReference type="EMBL" id="FXAM01000001">
    <property type="protein sequence ID" value="SMF95780.1"/>
    <property type="molecule type" value="Genomic_DNA"/>
</dbReference>
<dbReference type="Pfam" id="PF13549">
    <property type="entry name" value="ATP-grasp_5"/>
    <property type="match status" value="1"/>
</dbReference>
<dbReference type="InterPro" id="IPR000182">
    <property type="entry name" value="GNAT_dom"/>
</dbReference>
<keyword evidence="2 5" id="KW-0547">Nucleotide-binding</keyword>
<keyword evidence="3 5" id="KW-0067">ATP-binding</keyword>
<evidence type="ECO:0000313" key="8">
    <source>
        <dbReference type="EMBL" id="SMF95780.1"/>
    </source>
</evidence>
<dbReference type="GO" id="GO:0016747">
    <property type="term" value="F:acyltransferase activity, transferring groups other than amino-acyl groups"/>
    <property type="evidence" value="ECO:0007669"/>
    <property type="project" value="InterPro"/>
</dbReference>
<dbReference type="SUPFAM" id="SSF52210">
    <property type="entry name" value="Succinyl-CoA synthetase domains"/>
    <property type="match status" value="2"/>
</dbReference>
<comment type="similarity">
    <text evidence="4">In the N-terminal section; belongs to the acetate CoA ligase alpha subunit family.</text>
</comment>
<evidence type="ECO:0000259" key="6">
    <source>
        <dbReference type="PROSITE" id="PS50975"/>
    </source>
</evidence>
<dbReference type="Pfam" id="PF00583">
    <property type="entry name" value="Acetyltransf_1"/>
    <property type="match status" value="1"/>
</dbReference>
<dbReference type="GO" id="GO:0005524">
    <property type="term" value="F:ATP binding"/>
    <property type="evidence" value="ECO:0007669"/>
    <property type="project" value="UniProtKB-UniRule"/>
</dbReference>
<protein>
    <submittedName>
        <fullName evidence="8">Acetyltransferase</fullName>
    </submittedName>
</protein>
<dbReference type="Gene3D" id="3.40.50.720">
    <property type="entry name" value="NAD(P)-binding Rossmann-like Domain"/>
    <property type="match status" value="1"/>
</dbReference>
<reference evidence="8 9" key="1">
    <citation type="submission" date="2016-12" db="EMBL/GenBank/DDBJ databases">
        <authorList>
            <person name="Song W.-J."/>
            <person name="Kurnit D.M."/>
        </authorList>
    </citation>
    <scope>NUCLEOTIDE SEQUENCE [LARGE SCALE GENOMIC DNA]</scope>
    <source>
        <strain evidence="8 9">175</strain>
    </source>
</reference>
<name>A0A1Y6CZZ8_9GAMM</name>
<dbReference type="PANTHER" id="PTHR43334">
    <property type="entry name" value="ACETATE--COA LIGASE [ADP-FORMING]"/>
    <property type="match status" value="1"/>
</dbReference>
<dbReference type="PROSITE" id="PS50975">
    <property type="entry name" value="ATP_GRASP"/>
    <property type="match status" value="1"/>
</dbReference>
<organism evidence="8 9">
    <name type="scientific">Methylomagnum ishizawai</name>
    <dbReference type="NCBI Taxonomy" id="1760988"/>
    <lineage>
        <taxon>Bacteria</taxon>
        <taxon>Pseudomonadati</taxon>
        <taxon>Pseudomonadota</taxon>
        <taxon>Gammaproteobacteria</taxon>
        <taxon>Methylococcales</taxon>
        <taxon>Methylococcaceae</taxon>
        <taxon>Methylomagnum</taxon>
    </lineage>
</organism>
<dbReference type="InterPro" id="IPR043938">
    <property type="entry name" value="Ligase_CoA_dom"/>
</dbReference>
<dbReference type="SUPFAM" id="SSF51735">
    <property type="entry name" value="NAD(P)-binding Rossmann-fold domains"/>
    <property type="match status" value="1"/>
</dbReference>
<dbReference type="InterPro" id="IPR016181">
    <property type="entry name" value="Acyl_CoA_acyltransferase"/>
</dbReference>
<dbReference type="InterPro" id="IPR051538">
    <property type="entry name" value="Acyl-CoA_Synth/Transferase"/>
</dbReference>